<evidence type="ECO:0000256" key="12">
    <source>
        <dbReference type="ARBA" id="ARBA00023012"/>
    </source>
</evidence>
<dbReference type="Gene3D" id="1.10.287.950">
    <property type="entry name" value="Methyl-accepting chemotaxis protein"/>
    <property type="match status" value="1"/>
</dbReference>
<evidence type="ECO:0000256" key="5">
    <source>
        <dbReference type="ARBA" id="ARBA00022553"/>
    </source>
</evidence>
<dbReference type="InterPro" id="IPR016380">
    <property type="entry name" value="Sig_transdc_His_kin_NarX/NarQ"/>
</dbReference>
<dbReference type="SUPFAM" id="SSF158472">
    <property type="entry name" value="HAMP domain-like"/>
    <property type="match status" value="1"/>
</dbReference>
<evidence type="ECO:0000313" key="15">
    <source>
        <dbReference type="EMBL" id="QDJ14096.1"/>
    </source>
</evidence>
<dbReference type="GO" id="GO:0046983">
    <property type="term" value="F:protein dimerization activity"/>
    <property type="evidence" value="ECO:0007669"/>
    <property type="project" value="UniProtKB-UniRule"/>
</dbReference>
<reference evidence="15" key="1">
    <citation type="submission" date="2017-06" db="EMBL/GenBank/DDBJ databases">
        <title>Genome sequencing of pathogenic and non-pathogenic strains within Bisgaard taxon 40.</title>
        <authorList>
            <person name="Ladner J.T."/>
            <person name="Lovett S.P."/>
            <person name="Koroleva G."/>
            <person name="Lorch J.M."/>
        </authorList>
    </citation>
    <scope>NUCLEOTIDE SEQUENCE</scope>
    <source>
        <strain evidence="15">27576-1-I1</strain>
    </source>
</reference>
<dbReference type="RefSeq" id="WP_261919818.1">
    <property type="nucleotide sequence ID" value="NZ_CP022011.1"/>
</dbReference>
<evidence type="ECO:0000256" key="9">
    <source>
        <dbReference type="ARBA" id="ARBA00022777"/>
    </source>
</evidence>
<evidence type="ECO:0000256" key="7">
    <source>
        <dbReference type="ARBA" id="ARBA00022692"/>
    </source>
</evidence>
<dbReference type="InterPro" id="IPR042295">
    <property type="entry name" value="NarX-like_N_sf"/>
</dbReference>
<dbReference type="EC" id="2.7.13.3" evidence="14"/>
<dbReference type="GO" id="GO:0005524">
    <property type="term" value="F:ATP binding"/>
    <property type="evidence" value="ECO:0007669"/>
    <property type="project" value="UniProtKB-UniRule"/>
</dbReference>
<evidence type="ECO:0000256" key="1">
    <source>
        <dbReference type="ARBA" id="ARBA00000085"/>
    </source>
</evidence>
<dbReference type="GO" id="GO:0005886">
    <property type="term" value="C:plasma membrane"/>
    <property type="evidence" value="ECO:0007669"/>
    <property type="project" value="UniProtKB-SubCell"/>
</dbReference>
<dbReference type="InterPro" id="IPR011712">
    <property type="entry name" value="Sig_transdc_His_kin_sub3_dim/P"/>
</dbReference>
<proteinExistence type="predicted"/>
<dbReference type="SUPFAM" id="SSF55874">
    <property type="entry name" value="ATPase domain of HSP90 chaperone/DNA topoisomerase II/histidine kinase"/>
    <property type="match status" value="1"/>
</dbReference>
<evidence type="ECO:0000256" key="10">
    <source>
        <dbReference type="ARBA" id="ARBA00022840"/>
    </source>
</evidence>
<keyword evidence="13 14" id="KW-0472">Membrane</keyword>
<dbReference type="PANTHER" id="PTHR24421">
    <property type="entry name" value="NITRATE/NITRITE SENSOR PROTEIN NARX-RELATED"/>
    <property type="match status" value="1"/>
</dbReference>
<dbReference type="Pfam" id="PF13675">
    <property type="entry name" value="PilJ"/>
    <property type="match status" value="1"/>
</dbReference>
<keyword evidence="9 14" id="KW-0418">Kinase</keyword>
<dbReference type="Pfam" id="PF07730">
    <property type="entry name" value="HisKA_3"/>
    <property type="match status" value="1"/>
</dbReference>
<dbReference type="SMART" id="SM00304">
    <property type="entry name" value="HAMP"/>
    <property type="match status" value="1"/>
</dbReference>
<evidence type="ECO:0000256" key="8">
    <source>
        <dbReference type="ARBA" id="ARBA00022741"/>
    </source>
</evidence>
<dbReference type="InterPro" id="IPR029095">
    <property type="entry name" value="NarX-like_N"/>
</dbReference>
<dbReference type="NCBIfam" id="NF008184">
    <property type="entry name" value="PRK10935.1"/>
    <property type="match status" value="1"/>
</dbReference>
<evidence type="ECO:0000313" key="16">
    <source>
        <dbReference type="Proteomes" id="UP000955338"/>
    </source>
</evidence>
<protein>
    <recommendedName>
        <fullName evidence="14">Sensor protein</fullName>
        <ecNumber evidence="14">2.7.13.3</ecNumber>
    </recommendedName>
</protein>
<dbReference type="SMART" id="SM00387">
    <property type="entry name" value="HATPase_c"/>
    <property type="match status" value="1"/>
</dbReference>
<evidence type="ECO:0000256" key="3">
    <source>
        <dbReference type="ARBA" id="ARBA00022475"/>
    </source>
</evidence>
<dbReference type="Gene3D" id="3.30.565.10">
    <property type="entry name" value="Histidine kinase-like ATPase, C-terminal domain"/>
    <property type="match status" value="1"/>
</dbReference>
<keyword evidence="7" id="KW-0812">Transmembrane</keyword>
<keyword evidence="3 14" id="KW-1003">Cell membrane</keyword>
<dbReference type="PIRSF" id="PIRSF003167">
    <property type="entry name" value="STHK_NarX/NarQ"/>
    <property type="match status" value="1"/>
</dbReference>
<evidence type="ECO:0000256" key="4">
    <source>
        <dbReference type="ARBA" id="ARBA00022519"/>
    </source>
</evidence>
<dbReference type="Pfam" id="PF00672">
    <property type="entry name" value="HAMP"/>
    <property type="match status" value="1"/>
</dbReference>
<evidence type="ECO:0000256" key="6">
    <source>
        <dbReference type="ARBA" id="ARBA00022679"/>
    </source>
</evidence>
<keyword evidence="8 14" id="KW-0547">Nucleotide-binding</keyword>
<dbReference type="CDD" id="cd16917">
    <property type="entry name" value="HATPase_UhpB-NarQ-NarX-like"/>
    <property type="match status" value="1"/>
</dbReference>
<keyword evidence="6 14" id="KW-0808">Transferase</keyword>
<keyword evidence="11" id="KW-1133">Transmembrane helix</keyword>
<keyword evidence="16" id="KW-1185">Reference proteome</keyword>
<dbReference type="AlphaFoldDB" id="A0A8D4IWT4"/>
<evidence type="ECO:0000256" key="11">
    <source>
        <dbReference type="ARBA" id="ARBA00022989"/>
    </source>
</evidence>
<dbReference type="Gene3D" id="1.20.5.1930">
    <property type="match status" value="1"/>
</dbReference>
<keyword evidence="10 14" id="KW-0067">ATP-binding</keyword>
<dbReference type="Gene3D" id="1.20.120.960">
    <property type="entry name" value="Histidine kinase NarX, sensor domain"/>
    <property type="match status" value="1"/>
</dbReference>
<dbReference type="PROSITE" id="PS50885">
    <property type="entry name" value="HAMP"/>
    <property type="match status" value="1"/>
</dbReference>
<evidence type="ECO:0000256" key="13">
    <source>
        <dbReference type="ARBA" id="ARBA00023136"/>
    </source>
</evidence>
<evidence type="ECO:0000256" key="14">
    <source>
        <dbReference type="PIRNR" id="PIRNR003167"/>
    </source>
</evidence>
<keyword evidence="5" id="KW-0597">Phosphoprotein</keyword>
<evidence type="ECO:0000256" key="2">
    <source>
        <dbReference type="ARBA" id="ARBA00004429"/>
    </source>
</evidence>
<keyword evidence="12 14" id="KW-0902">Two-component regulatory system</keyword>
<comment type="subcellular location">
    <subcellularLocation>
        <location evidence="2">Cell inner membrane</location>
        <topology evidence="2">Multi-pass membrane protein</topology>
    </subcellularLocation>
</comment>
<organism evidence="15 16">
    <name type="scientific">Mergibacter septicus</name>
    <dbReference type="NCBI Taxonomy" id="221402"/>
    <lineage>
        <taxon>Bacteria</taxon>
        <taxon>Pseudomonadati</taxon>
        <taxon>Pseudomonadota</taxon>
        <taxon>Gammaproteobacteria</taxon>
        <taxon>Pasteurellales</taxon>
        <taxon>Pasteurellaceae</taxon>
        <taxon>Mergibacter</taxon>
    </lineage>
</organism>
<accession>A0A8D4IWT4</accession>
<dbReference type="InterPro" id="IPR003660">
    <property type="entry name" value="HAMP_dom"/>
</dbReference>
<dbReference type="InterPro" id="IPR005467">
    <property type="entry name" value="His_kinase_dom"/>
</dbReference>
<name>A0A8D4IWT4_9PAST</name>
<dbReference type="GO" id="GO:0000155">
    <property type="term" value="F:phosphorelay sensor kinase activity"/>
    <property type="evidence" value="ECO:0007669"/>
    <property type="project" value="UniProtKB-UniRule"/>
</dbReference>
<dbReference type="InterPro" id="IPR003594">
    <property type="entry name" value="HATPase_dom"/>
</dbReference>
<dbReference type="InterPro" id="IPR036890">
    <property type="entry name" value="HATPase_C_sf"/>
</dbReference>
<dbReference type="PROSITE" id="PS50109">
    <property type="entry name" value="HIS_KIN"/>
    <property type="match status" value="1"/>
</dbReference>
<keyword evidence="4 14" id="KW-0997">Cell inner membrane</keyword>
<dbReference type="EMBL" id="CP022011">
    <property type="protein sequence ID" value="QDJ14096.1"/>
    <property type="molecule type" value="Genomic_DNA"/>
</dbReference>
<gene>
    <name evidence="15" type="ORF">CEP48_01060</name>
</gene>
<dbReference type="Pfam" id="PF02518">
    <property type="entry name" value="HATPase_c"/>
    <property type="match status" value="1"/>
</dbReference>
<dbReference type="InterPro" id="IPR050482">
    <property type="entry name" value="Sensor_HK_TwoCompSys"/>
</dbReference>
<dbReference type="PANTHER" id="PTHR24421:SF10">
    <property type="entry name" value="NITRATE_NITRITE SENSOR PROTEIN NARQ"/>
    <property type="match status" value="1"/>
</dbReference>
<dbReference type="Proteomes" id="UP000955338">
    <property type="component" value="Chromosome"/>
</dbReference>
<sequence>MKRKFSVLTRIAKYLIVIIALASLIISISIFIIQDSKSNADSINTAASLRMQAYRIIYQTEHEPTTIEHNLQEYKASLYSKNLTNIMDSVLIPQRIKNHYHRIIEQWNIMSGYIQQRDLISYRGKIDNYIQLVDNFVNELQDFIEDKLMIAIIISLIAALSMITTSLYILRYLKLEVIKPLHRLVIASSQIQQGQFNHIPLSTERPNELGILATVFTQMSQELQQLYTSLEDKVNEKTQNLNKLNKSLSSLYHISQKITATVINRKKLEEILNDIIYDQNLYCVELIVFSAEYFDLKAGEKKPTLRWYEREISFSSHKLALLRWQCKENSPDPRLMINIGQMLGRAVYFIHTQKHQQQLALMEERSIIARELHDSLAQELSFLQIQLTLLKHAMQKLEGETKAKSFNIIKEFEQVLRDGYAQLRELLATFRITIQEANLKLALEQVIESLQDRTNATISLTCSLPSQIFTAQQQVHVLQIIREALLNAIKHANATQINIIAHTNKEGEYEFIVTDNGIGISTLQEPEGHYGLNIMYERSNKLKAKLHISRRQEGGTEIRLKLSDNIT</sequence>
<dbReference type="CDD" id="cd06225">
    <property type="entry name" value="HAMP"/>
    <property type="match status" value="1"/>
</dbReference>
<comment type="catalytic activity">
    <reaction evidence="1 14">
        <text>ATP + protein L-histidine = ADP + protein N-phospho-L-histidine.</text>
        <dbReference type="EC" id="2.7.13.3"/>
    </reaction>
</comment>